<accession>A0A6J6HYM4</accession>
<dbReference type="Gene3D" id="3.30.530.20">
    <property type="match status" value="1"/>
</dbReference>
<gene>
    <name evidence="4" type="ORF">UFOPK1931_00332</name>
</gene>
<dbReference type="Pfam" id="PF08327">
    <property type="entry name" value="AHSA1"/>
    <property type="match status" value="1"/>
</dbReference>
<evidence type="ECO:0000259" key="3">
    <source>
        <dbReference type="Pfam" id="PF08327"/>
    </source>
</evidence>
<dbReference type="EMBL" id="CAEZVE010000040">
    <property type="protein sequence ID" value="CAB4618370.1"/>
    <property type="molecule type" value="Genomic_DNA"/>
</dbReference>
<feature type="region of interest" description="Disordered" evidence="2">
    <location>
        <begin position="1"/>
        <end position="21"/>
    </location>
</feature>
<reference evidence="4" key="1">
    <citation type="submission" date="2020-05" db="EMBL/GenBank/DDBJ databases">
        <authorList>
            <person name="Chiriac C."/>
            <person name="Salcher M."/>
            <person name="Ghai R."/>
            <person name="Kavagutti S V."/>
        </authorList>
    </citation>
    <scope>NUCLEOTIDE SEQUENCE</scope>
</reference>
<dbReference type="AlphaFoldDB" id="A0A6J6HYM4"/>
<feature type="domain" description="Activator of Hsp90 ATPase homologue 1/2-like C-terminal" evidence="3">
    <location>
        <begin position="35"/>
        <end position="124"/>
    </location>
</feature>
<comment type="similarity">
    <text evidence="1">Belongs to the AHA1 family.</text>
</comment>
<organism evidence="4">
    <name type="scientific">freshwater metagenome</name>
    <dbReference type="NCBI Taxonomy" id="449393"/>
    <lineage>
        <taxon>unclassified sequences</taxon>
        <taxon>metagenomes</taxon>
        <taxon>ecological metagenomes</taxon>
    </lineage>
</organism>
<dbReference type="InterPro" id="IPR013538">
    <property type="entry name" value="ASHA1/2-like_C"/>
</dbReference>
<sequence>MTDSWVGFRPSPKRDESRPTASQSFEATSQLLIGKVLKLLTTQQGVESWLVSFTKFDARLGAKLKFSLEGENYGGTYARIDIPKRVILLTELHGELDFRLTERSDGTDIALNATKTLNQAEKAAWEKLTQDTFAKFQLALSNAS</sequence>
<dbReference type="InterPro" id="IPR023393">
    <property type="entry name" value="START-like_dom_sf"/>
</dbReference>
<evidence type="ECO:0000256" key="2">
    <source>
        <dbReference type="SAM" id="MobiDB-lite"/>
    </source>
</evidence>
<evidence type="ECO:0000313" key="4">
    <source>
        <dbReference type="EMBL" id="CAB4618370.1"/>
    </source>
</evidence>
<dbReference type="SUPFAM" id="SSF55961">
    <property type="entry name" value="Bet v1-like"/>
    <property type="match status" value="1"/>
</dbReference>
<evidence type="ECO:0000256" key="1">
    <source>
        <dbReference type="ARBA" id="ARBA00006817"/>
    </source>
</evidence>
<name>A0A6J6HYM4_9ZZZZ</name>
<protein>
    <submittedName>
        <fullName evidence="4">Unannotated protein</fullName>
    </submittedName>
</protein>
<proteinExistence type="inferred from homology"/>